<dbReference type="CDD" id="cd00390">
    <property type="entry name" value="Urease_gamma"/>
    <property type="match status" value="1"/>
</dbReference>
<dbReference type="GO" id="GO:0043419">
    <property type="term" value="P:urea catabolic process"/>
    <property type="evidence" value="ECO:0007669"/>
    <property type="project" value="UniProtKB-UniRule"/>
</dbReference>
<dbReference type="InterPro" id="IPR050069">
    <property type="entry name" value="Urease_subunit"/>
</dbReference>
<keyword evidence="1 4" id="KW-0963">Cytoplasm</keyword>
<comment type="subunit">
    <text evidence="4">Heterotrimer of UreA (gamma), UreB (beta) and UreC (alpha) subunits. Three heterotrimers associate to form the active enzyme.</text>
</comment>
<dbReference type="GO" id="GO:0016151">
    <property type="term" value="F:nickel cation binding"/>
    <property type="evidence" value="ECO:0007669"/>
    <property type="project" value="InterPro"/>
</dbReference>
<dbReference type="AlphaFoldDB" id="B3XZI1"/>
<comment type="catalytic activity">
    <reaction evidence="3 4 5">
        <text>urea + 2 H2O + H(+) = hydrogencarbonate + 2 NH4(+)</text>
        <dbReference type="Rhea" id="RHEA:20557"/>
        <dbReference type="ChEBI" id="CHEBI:15377"/>
        <dbReference type="ChEBI" id="CHEBI:15378"/>
        <dbReference type="ChEBI" id="CHEBI:16199"/>
        <dbReference type="ChEBI" id="CHEBI:17544"/>
        <dbReference type="ChEBI" id="CHEBI:28938"/>
        <dbReference type="EC" id="3.5.1.5"/>
    </reaction>
</comment>
<dbReference type="Pfam" id="PF00547">
    <property type="entry name" value="Urease_gamma"/>
    <property type="match status" value="1"/>
</dbReference>
<dbReference type="InterPro" id="IPR012010">
    <property type="entry name" value="Urease_gamma"/>
</dbReference>
<evidence type="ECO:0000256" key="2">
    <source>
        <dbReference type="ARBA" id="ARBA00022801"/>
    </source>
</evidence>
<evidence type="ECO:0000256" key="5">
    <source>
        <dbReference type="RuleBase" id="RU003850"/>
    </source>
</evidence>
<dbReference type="SUPFAM" id="SSF54111">
    <property type="entry name" value="Urease, gamma-subunit"/>
    <property type="match status" value="1"/>
</dbReference>
<comment type="similarity">
    <text evidence="4 5">Belongs to the urease gamma subunit family.</text>
</comment>
<dbReference type="NCBIfam" id="NF009712">
    <property type="entry name" value="PRK13241.1"/>
    <property type="match status" value="1"/>
</dbReference>
<comment type="subcellular location">
    <subcellularLocation>
        <location evidence="4 5">Cytoplasm</location>
    </subcellularLocation>
</comment>
<dbReference type="PIRSF" id="PIRSF001223">
    <property type="entry name" value="Urease_gamma"/>
    <property type="match status" value="1"/>
</dbReference>
<dbReference type="InterPro" id="IPR036463">
    <property type="entry name" value="Urease_gamma_sf"/>
</dbReference>
<evidence type="ECO:0000256" key="1">
    <source>
        <dbReference type="ARBA" id="ARBA00022490"/>
    </source>
</evidence>
<evidence type="ECO:0000256" key="3">
    <source>
        <dbReference type="ARBA" id="ARBA00047778"/>
    </source>
</evidence>
<dbReference type="InterPro" id="IPR002026">
    <property type="entry name" value="Urease_gamma/gamma-beta_su"/>
</dbReference>
<sequence>MTKEGGLQMKLTPVEQEKLLIFAAGELAKQRKARGVLLNYPEAAAYITCFIMEGARDGKGVAELMEAGRHVLTEKDVMEGVPEMLESIQVEATFPDGVKLVTVHQPISAEVKS</sequence>
<dbReference type="UniPathway" id="UPA00258">
    <property type="reaction ID" value="UER00370"/>
</dbReference>
<protein>
    <recommendedName>
        <fullName evidence="4 5">Urease subunit gamma</fullName>
        <ecNumber evidence="4 5">3.5.1.5</ecNumber>
    </recommendedName>
    <alternativeName>
        <fullName evidence="4">Urea amidohydrolase subunit gamma</fullName>
    </alternativeName>
</protein>
<evidence type="ECO:0000313" key="6">
    <source>
        <dbReference type="EMBL" id="BAG65639.1"/>
    </source>
</evidence>
<dbReference type="Gene3D" id="3.30.280.10">
    <property type="entry name" value="Urease, gamma-like subunit"/>
    <property type="match status" value="1"/>
</dbReference>
<dbReference type="EC" id="3.5.1.5" evidence="4 5"/>
<organism evidence="6">
    <name type="scientific">Bacillus subtilis subsp. natto</name>
    <dbReference type="NCBI Taxonomy" id="86029"/>
    <lineage>
        <taxon>Bacteria</taxon>
        <taxon>Bacillati</taxon>
        <taxon>Bacillota</taxon>
        <taxon>Bacilli</taxon>
        <taxon>Bacillales</taxon>
        <taxon>Bacillaceae</taxon>
        <taxon>Bacillus</taxon>
    </lineage>
</organism>
<dbReference type="HAMAP" id="MF_00739">
    <property type="entry name" value="Urease_gamma"/>
    <property type="match status" value="1"/>
</dbReference>
<dbReference type="PANTHER" id="PTHR33569">
    <property type="entry name" value="UREASE"/>
    <property type="match status" value="1"/>
</dbReference>
<keyword evidence="2 4" id="KW-0378">Hydrolase</keyword>
<dbReference type="NCBIfam" id="TIGR00193">
    <property type="entry name" value="urease_gam"/>
    <property type="match status" value="1"/>
</dbReference>
<comment type="pathway">
    <text evidence="4">Nitrogen metabolism; urea degradation; CO(2) and NH(3) from urea (urease route): step 1/1.</text>
</comment>
<dbReference type="GO" id="GO:0009039">
    <property type="term" value="F:urease activity"/>
    <property type="evidence" value="ECO:0007669"/>
    <property type="project" value="UniProtKB-UniRule"/>
</dbReference>
<proteinExistence type="inferred from homology"/>
<gene>
    <name evidence="4 6" type="primary">ureA</name>
</gene>
<dbReference type="EMBL" id="AB370871">
    <property type="protein sequence ID" value="BAG65639.1"/>
    <property type="molecule type" value="Genomic_DNA"/>
</dbReference>
<name>B3XZI1_BACNA</name>
<accession>B3XZI1</accession>
<reference evidence="6" key="1">
    <citation type="journal article" date="2008" name="Biosci. Biotechnol. Biochem.">
        <title>Identification of two major ammonia-releasing reactions involved in secondary natto fermentation.</title>
        <authorList>
            <person name="Kada S."/>
            <person name="Yabusaki M."/>
            <person name="Kaga T."/>
            <person name="Ashida H."/>
            <person name="Yoshida K."/>
        </authorList>
    </citation>
    <scope>NUCLEOTIDE SEQUENCE</scope>
    <source>
        <strain evidence="6">O-2</strain>
    </source>
</reference>
<dbReference type="PANTHER" id="PTHR33569:SF1">
    <property type="entry name" value="UREASE"/>
    <property type="match status" value="1"/>
</dbReference>
<evidence type="ECO:0000256" key="4">
    <source>
        <dbReference type="HAMAP-Rule" id="MF_00739"/>
    </source>
</evidence>
<dbReference type="GO" id="GO:0005737">
    <property type="term" value="C:cytoplasm"/>
    <property type="evidence" value="ECO:0007669"/>
    <property type="project" value="UniProtKB-SubCell"/>
</dbReference>